<accession>D1NTF9</accession>
<keyword evidence="4" id="KW-1185">Reference proteome</keyword>
<evidence type="ECO:0000313" key="3">
    <source>
        <dbReference type="Proteomes" id="UP000003656"/>
    </source>
</evidence>
<reference evidence="1 3" key="1">
    <citation type="submission" date="2009-11" db="EMBL/GenBank/DDBJ databases">
        <authorList>
            <person name="Weinstock G."/>
            <person name="Sodergren E."/>
            <person name="Clifton S."/>
            <person name="Fulton L."/>
            <person name="Fulton B."/>
            <person name="Courtney L."/>
            <person name="Fronick C."/>
            <person name="Harrison M."/>
            <person name="Strong C."/>
            <person name="Farmer C."/>
            <person name="Delahaunty K."/>
            <person name="Markovic C."/>
            <person name="Hall O."/>
            <person name="Minx P."/>
            <person name="Tomlinson C."/>
            <person name="Mitreva M."/>
            <person name="Nelson J."/>
            <person name="Hou S."/>
            <person name="Wollam A."/>
            <person name="Pepin K.H."/>
            <person name="Johnson M."/>
            <person name="Bhonagiri V."/>
            <person name="Nash W.E."/>
            <person name="Warren W."/>
            <person name="Chinwalla A."/>
            <person name="Mardis E.R."/>
            <person name="Wilson R.K."/>
        </authorList>
    </citation>
    <scope>NUCLEOTIDE SEQUENCE [LARGE SCALE GENOMIC DNA]</scope>
    <source>
        <strain evidence="1 3">DSM 20093</strain>
    </source>
</reference>
<dbReference type="Proteomes" id="UP000029074">
    <property type="component" value="Unassembled WGS sequence"/>
</dbReference>
<comment type="caution">
    <text evidence="1">The sequence shown here is derived from an EMBL/GenBank/DDBJ whole genome shotgun (WGS) entry which is preliminary data.</text>
</comment>
<dbReference type="EMBL" id="JGYW01000009">
    <property type="protein sequence ID" value="KFI57675.1"/>
    <property type="molecule type" value="Genomic_DNA"/>
</dbReference>
<dbReference type="AlphaFoldDB" id="D1NTF9"/>
<dbReference type="EMBL" id="ABXB03000002">
    <property type="protein sequence ID" value="EFA23013.1"/>
    <property type="molecule type" value="Genomic_DNA"/>
</dbReference>
<proteinExistence type="predicted"/>
<evidence type="ECO:0000313" key="4">
    <source>
        <dbReference type="Proteomes" id="UP000029074"/>
    </source>
</evidence>
<dbReference type="Proteomes" id="UP000003656">
    <property type="component" value="Unassembled WGS sequence"/>
</dbReference>
<reference evidence="2 4" key="2">
    <citation type="submission" date="2014-03" db="EMBL/GenBank/DDBJ databases">
        <title>Genomics of Bifidobacteria.</title>
        <authorList>
            <person name="Ventura M."/>
            <person name="Milani C."/>
            <person name="Lugli G.A."/>
        </authorList>
    </citation>
    <scope>NUCLEOTIDE SEQUENCE [LARGE SCALE GENOMIC DNA]</scope>
    <source>
        <strain evidence="2 4">LMG 11596</strain>
    </source>
</reference>
<sequence>MAQDKPTTEDYGRFREMLAFFTTQADKNADLGRVEQPADDAKELLQVEQANAEFFKHYGIKRELVKYPNEMNYHITFGTDEHFGTPESTYLNVADTRVMLVPSFENGHITGFQSTIVAENGDKPATSRYATVHDLKLDAEGEPDAALKELFDHQEELLATVRELQA</sequence>
<evidence type="ECO:0000313" key="1">
    <source>
        <dbReference type="EMBL" id="EFA23013.1"/>
    </source>
</evidence>
<name>D1NTF9_9BIFI</name>
<dbReference type="RefSeq" id="WP_006294550.1">
    <property type="nucleotide sequence ID" value="NZ_ABXB03000002.1"/>
</dbReference>
<organism evidence="1 3">
    <name type="scientific">Bifidobacterium gallicum DSM 20093 = LMG 11596</name>
    <dbReference type="NCBI Taxonomy" id="561180"/>
    <lineage>
        <taxon>Bacteria</taxon>
        <taxon>Bacillati</taxon>
        <taxon>Actinomycetota</taxon>
        <taxon>Actinomycetes</taxon>
        <taxon>Bifidobacteriales</taxon>
        <taxon>Bifidobacteriaceae</taxon>
        <taxon>Bifidobacterium</taxon>
    </lineage>
</organism>
<evidence type="ECO:0000313" key="2">
    <source>
        <dbReference type="EMBL" id="KFI57675.1"/>
    </source>
</evidence>
<protein>
    <submittedName>
        <fullName evidence="1">Uncharacterized protein</fullName>
    </submittedName>
</protein>
<gene>
    <name evidence="2" type="ORF">BGLCM_1365</name>
    <name evidence="1" type="ORF">BIFGAL_03117</name>
</gene>